<organism evidence="1">
    <name type="scientific">marine metagenome</name>
    <dbReference type="NCBI Taxonomy" id="408172"/>
    <lineage>
        <taxon>unclassified sequences</taxon>
        <taxon>metagenomes</taxon>
        <taxon>ecological metagenomes</taxon>
    </lineage>
</organism>
<dbReference type="EMBL" id="UINC01166997">
    <property type="protein sequence ID" value="SVD69251.1"/>
    <property type="molecule type" value="Genomic_DNA"/>
</dbReference>
<evidence type="ECO:0008006" key="2">
    <source>
        <dbReference type="Google" id="ProtNLM"/>
    </source>
</evidence>
<name>A0A382XFT1_9ZZZZ</name>
<sequence>NLHKVPVYLTWSRHLFLSEKFMDIIRPFGPTITRTFLEDDIYNKFIEITDNLLLDMTRKNVGDKLAGKIEEQIDIPLYTLVEYNLKDFLLDSVDFYLDTVFQSLDNDPPKRKNELVTCWFNSMYKHEWNPIHVHSTDLSAVIILKVPEELKEGEGTLSFTNGSYRIVPELEHSTQIFLPREKHFYLFPARLHHSVTPFTCEGERRTISFNVNTTYNMWGK</sequence>
<dbReference type="InterPro" id="IPR012668">
    <property type="entry name" value="CHP02466"/>
</dbReference>
<accession>A0A382XFT1</accession>
<dbReference type="Gene3D" id="2.60.120.620">
    <property type="entry name" value="q2cbj1_9rhob like domain"/>
    <property type="match status" value="1"/>
</dbReference>
<protein>
    <recommendedName>
        <fullName evidence="2">Fe2OG dioxygenase domain-containing protein</fullName>
    </recommendedName>
</protein>
<reference evidence="1" key="1">
    <citation type="submission" date="2018-05" db="EMBL/GenBank/DDBJ databases">
        <authorList>
            <person name="Lanie J.A."/>
            <person name="Ng W.-L."/>
            <person name="Kazmierczak K.M."/>
            <person name="Andrzejewski T.M."/>
            <person name="Davidsen T.M."/>
            <person name="Wayne K.J."/>
            <person name="Tettelin H."/>
            <person name="Glass J.I."/>
            <person name="Rusch D."/>
            <person name="Podicherti R."/>
            <person name="Tsui H.-C.T."/>
            <person name="Winkler M.E."/>
        </authorList>
    </citation>
    <scope>NUCLEOTIDE SEQUENCE</scope>
</reference>
<evidence type="ECO:0000313" key="1">
    <source>
        <dbReference type="EMBL" id="SVD69251.1"/>
    </source>
</evidence>
<gene>
    <name evidence="1" type="ORF">METZ01_LOCUS422105</name>
</gene>
<dbReference type="Pfam" id="PF13759">
    <property type="entry name" value="2OG-FeII_Oxy_5"/>
    <property type="match status" value="1"/>
</dbReference>
<proteinExistence type="predicted"/>
<feature type="non-terminal residue" evidence="1">
    <location>
        <position position="1"/>
    </location>
</feature>
<dbReference type="AlphaFoldDB" id="A0A382XFT1"/>